<evidence type="ECO:0008006" key="5">
    <source>
        <dbReference type="Google" id="ProtNLM"/>
    </source>
</evidence>
<gene>
    <name evidence="3" type="ORF">NIG5292_00456</name>
</gene>
<evidence type="ECO:0000313" key="4">
    <source>
        <dbReference type="Proteomes" id="UP000048949"/>
    </source>
</evidence>
<keyword evidence="4" id="KW-1185">Reference proteome</keyword>
<dbReference type="EMBL" id="CVQV01000003">
    <property type="protein sequence ID" value="CRK74426.1"/>
    <property type="molecule type" value="Genomic_DNA"/>
</dbReference>
<dbReference type="RefSeq" id="WP_053084822.1">
    <property type="nucleotide sequence ID" value="NZ_CBFHGK010000001.1"/>
</dbReference>
<dbReference type="OrthoDB" id="7308154at2"/>
<keyword evidence="2" id="KW-0732">Signal</keyword>
<protein>
    <recommendedName>
        <fullName evidence="5">AAA+ family ATPase</fullName>
    </recommendedName>
</protein>
<feature type="signal peptide" evidence="2">
    <location>
        <begin position="1"/>
        <end position="20"/>
    </location>
</feature>
<dbReference type="STRING" id="282199.GCA_001049735_00456"/>
<evidence type="ECO:0000313" key="3">
    <source>
        <dbReference type="EMBL" id="CRK74426.1"/>
    </source>
</evidence>
<organism evidence="3 4">
    <name type="scientific">Nereida ignava</name>
    <dbReference type="NCBI Taxonomy" id="282199"/>
    <lineage>
        <taxon>Bacteria</taxon>
        <taxon>Pseudomonadati</taxon>
        <taxon>Pseudomonadota</taxon>
        <taxon>Alphaproteobacteria</taxon>
        <taxon>Rhodobacterales</taxon>
        <taxon>Roseobacteraceae</taxon>
        <taxon>Nereida</taxon>
    </lineage>
</organism>
<proteinExistence type="predicted"/>
<sequence>MKSILYIAALTFSLTLSATAQDVAQEQSEQDERSLMQRGFEMFFEGLLNEVEPLTEDLNQLSDALEPSLQALIEEFGPALRDLADKIDDATRYEAPEVLPNGDIIIRRKEDAAPNTDAPSADGQIEI</sequence>
<dbReference type="Proteomes" id="UP000048949">
    <property type="component" value="Unassembled WGS sequence"/>
</dbReference>
<accession>A0A0U1NI61</accession>
<reference evidence="3 4" key="1">
    <citation type="submission" date="2015-04" db="EMBL/GenBank/DDBJ databases">
        <authorList>
            <person name="Syromyatnikov M.Y."/>
            <person name="Popov V.N."/>
        </authorList>
    </citation>
    <scope>NUCLEOTIDE SEQUENCE [LARGE SCALE GENOMIC DNA]</scope>
    <source>
        <strain evidence="3 4">CECT 5292</strain>
    </source>
</reference>
<feature type="chain" id="PRO_5006712089" description="AAA+ family ATPase" evidence="2">
    <location>
        <begin position="21"/>
        <end position="127"/>
    </location>
</feature>
<evidence type="ECO:0000256" key="2">
    <source>
        <dbReference type="SAM" id="SignalP"/>
    </source>
</evidence>
<dbReference type="AlphaFoldDB" id="A0A0U1NI61"/>
<name>A0A0U1NI61_9RHOB</name>
<evidence type="ECO:0000256" key="1">
    <source>
        <dbReference type="SAM" id="MobiDB-lite"/>
    </source>
</evidence>
<feature type="region of interest" description="Disordered" evidence="1">
    <location>
        <begin position="105"/>
        <end position="127"/>
    </location>
</feature>